<evidence type="ECO:0000259" key="21">
    <source>
        <dbReference type="Pfam" id="PF24621"/>
    </source>
</evidence>
<keyword evidence="23" id="KW-1185">Reference proteome</keyword>
<dbReference type="OrthoDB" id="9806583at2"/>
<comment type="pathway">
    <text evidence="6 19">Metabolic intermediate biosynthesis; chorismate biosynthesis; chorismate from D-erythrose 4-phosphate and phosphoenolpyruvate: step 2/7.</text>
</comment>
<evidence type="ECO:0000256" key="19">
    <source>
        <dbReference type="HAMAP-Rule" id="MF_00110"/>
    </source>
</evidence>
<evidence type="ECO:0000256" key="17">
    <source>
        <dbReference type="ARBA" id="ARBA00023239"/>
    </source>
</evidence>
<dbReference type="GO" id="GO:0046872">
    <property type="term" value="F:metal ion binding"/>
    <property type="evidence" value="ECO:0007669"/>
    <property type="project" value="UniProtKB-KW"/>
</dbReference>
<feature type="binding site" evidence="19">
    <location>
        <begin position="183"/>
        <end position="186"/>
    </location>
    <ligand>
        <name>NAD(+)</name>
        <dbReference type="ChEBI" id="CHEBI:57540"/>
    </ligand>
</feature>
<evidence type="ECO:0000313" key="22">
    <source>
        <dbReference type="EMBL" id="QDS95527.1"/>
    </source>
</evidence>
<feature type="binding site" evidence="19">
    <location>
        <begin position="85"/>
        <end position="90"/>
    </location>
    <ligand>
        <name>NAD(+)</name>
        <dbReference type="ChEBI" id="CHEBI:57540"/>
    </ligand>
</feature>
<evidence type="ECO:0000256" key="1">
    <source>
        <dbReference type="ARBA" id="ARBA00001393"/>
    </source>
</evidence>
<dbReference type="Pfam" id="PF24621">
    <property type="entry name" value="DHQS_C"/>
    <property type="match status" value="1"/>
</dbReference>
<comment type="cofactor">
    <cofactor evidence="2 19">
        <name>NAD(+)</name>
        <dbReference type="ChEBI" id="CHEBI:57540"/>
    </cofactor>
</comment>
<evidence type="ECO:0000256" key="16">
    <source>
        <dbReference type="ARBA" id="ARBA00023141"/>
    </source>
</evidence>
<evidence type="ECO:0000259" key="20">
    <source>
        <dbReference type="Pfam" id="PF01761"/>
    </source>
</evidence>
<evidence type="ECO:0000256" key="4">
    <source>
        <dbReference type="ARBA" id="ARBA00003485"/>
    </source>
</evidence>
<dbReference type="GO" id="GO:0003856">
    <property type="term" value="F:3-dehydroquinate synthase activity"/>
    <property type="evidence" value="ECO:0007669"/>
    <property type="project" value="UniProtKB-UniRule"/>
</dbReference>
<dbReference type="GO" id="GO:0008652">
    <property type="term" value="P:amino acid biosynthetic process"/>
    <property type="evidence" value="ECO:0007669"/>
    <property type="project" value="UniProtKB-KW"/>
</dbReference>
<feature type="binding site" evidence="19">
    <location>
        <position position="262"/>
    </location>
    <ligand>
        <name>Zn(2+)</name>
        <dbReference type="ChEBI" id="CHEBI:29105"/>
    </ligand>
</feature>
<evidence type="ECO:0000256" key="15">
    <source>
        <dbReference type="ARBA" id="ARBA00023027"/>
    </source>
</evidence>
<comment type="similarity">
    <text evidence="7 19">Belongs to the sugar phosphate cyclases superfamily. Dehydroquinate synthase family.</text>
</comment>
<evidence type="ECO:0000256" key="11">
    <source>
        <dbReference type="ARBA" id="ARBA00022605"/>
    </source>
</evidence>
<evidence type="ECO:0000256" key="6">
    <source>
        <dbReference type="ARBA" id="ARBA00004661"/>
    </source>
</evidence>
<dbReference type="GO" id="GO:0005737">
    <property type="term" value="C:cytoplasm"/>
    <property type="evidence" value="ECO:0007669"/>
    <property type="project" value="UniProtKB-SubCell"/>
</dbReference>
<keyword evidence="11 19" id="KW-0028">Amino-acid biosynthesis</keyword>
<comment type="catalytic activity">
    <reaction evidence="1 19">
        <text>7-phospho-2-dehydro-3-deoxy-D-arabino-heptonate = 3-dehydroquinate + phosphate</text>
        <dbReference type="Rhea" id="RHEA:21968"/>
        <dbReference type="ChEBI" id="CHEBI:32364"/>
        <dbReference type="ChEBI" id="CHEBI:43474"/>
        <dbReference type="ChEBI" id="CHEBI:58394"/>
        <dbReference type="EC" id="4.2.3.4"/>
    </reaction>
</comment>
<feature type="binding site" evidence="19">
    <location>
        <begin position="143"/>
        <end position="144"/>
    </location>
    <ligand>
        <name>NAD(+)</name>
        <dbReference type="ChEBI" id="CHEBI:57540"/>
    </ligand>
</feature>
<dbReference type="PANTHER" id="PTHR43622">
    <property type="entry name" value="3-DEHYDROQUINATE SYNTHASE"/>
    <property type="match status" value="1"/>
</dbReference>
<organism evidence="22 23">
    <name type="scientific">Roseimaritima multifibrata</name>
    <dbReference type="NCBI Taxonomy" id="1930274"/>
    <lineage>
        <taxon>Bacteria</taxon>
        <taxon>Pseudomonadati</taxon>
        <taxon>Planctomycetota</taxon>
        <taxon>Planctomycetia</taxon>
        <taxon>Pirellulales</taxon>
        <taxon>Pirellulaceae</taxon>
        <taxon>Roseimaritima</taxon>
    </lineage>
</organism>
<evidence type="ECO:0000256" key="9">
    <source>
        <dbReference type="ARBA" id="ARBA00017684"/>
    </source>
</evidence>
<dbReference type="CDD" id="cd08195">
    <property type="entry name" value="DHQS"/>
    <property type="match status" value="1"/>
</dbReference>
<dbReference type="FunFam" id="3.40.50.1970:FF:000007">
    <property type="entry name" value="Pentafunctional AROM polypeptide"/>
    <property type="match status" value="1"/>
</dbReference>
<dbReference type="Pfam" id="PF01761">
    <property type="entry name" value="DHQ_synthase"/>
    <property type="match status" value="1"/>
</dbReference>
<dbReference type="InterPro" id="IPR030960">
    <property type="entry name" value="DHQS/DOIS_N"/>
</dbReference>
<keyword evidence="16 19" id="KW-0057">Aromatic amino acid biosynthesis</keyword>
<dbReference type="AlphaFoldDB" id="A0A517ML79"/>
<name>A0A517ML79_9BACT</name>
<dbReference type="Proteomes" id="UP000320672">
    <property type="component" value="Chromosome"/>
</dbReference>
<keyword evidence="18 19" id="KW-0170">Cobalt</keyword>
<dbReference type="Gene3D" id="3.40.50.1970">
    <property type="match status" value="1"/>
</dbReference>
<keyword evidence="10 19" id="KW-0963">Cytoplasm</keyword>
<dbReference type="PIRSF" id="PIRSF001455">
    <property type="entry name" value="DHQ_synth"/>
    <property type="match status" value="1"/>
</dbReference>
<evidence type="ECO:0000256" key="14">
    <source>
        <dbReference type="ARBA" id="ARBA00022833"/>
    </source>
</evidence>
<comment type="subcellular location">
    <subcellularLocation>
        <location evidence="5 19">Cytoplasm</location>
    </subcellularLocation>
</comment>
<keyword evidence="12 19" id="KW-0479">Metal-binding</keyword>
<evidence type="ECO:0000313" key="23">
    <source>
        <dbReference type="Proteomes" id="UP000320672"/>
    </source>
</evidence>
<evidence type="ECO:0000256" key="3">
    <source>
        <dbReference type="ARBA" id="ARBA00001947"/>
    </source>
</evidence>
<feature type="binding site" evidence="19">
    <location>
        <position position="156"/>
    </location>
    <ligand>
        <name>NAD(+)</name>
        <dbReference type="ChEBI" id="CHEBI:57540"/>
    </ligand>
</feature>
<dbReference type="InterPro" id="IPR050071">
    <property type="entry name" value="Dehydroquinate_synthase"/>
</dbReference>
<dbReference type="Gene3D" id="1.20.1090.10">
    <property type="entry name" value="Dehydroquinate synthase-like - alpha domain"/>
    <property type="match status" value="1"/>
</dbReference>
<feature type="binding site" evidence="19">
    <location>
        <position position="279"/>
    </location>
    <ligand>
        <name>Zn(2+)</name>
        <dbReference type="ChEBI" id="CHEBI:29105"/>
    </ligand>
</feature>
<dbReference type="GO" id="GO:0009423">
    <property type="term" value="P:chorismate biosynthetic process"/>
    <property type="evidence" value="ECO:0007669"/>
    <property type="project" value="UniProtKB-UniRule"/>
</dbReference>
<dbReference type="GO" id="GO:0009073">
    <property type="term" value="P:aromatic amino acid family biosynthetic process"/>
    <property type="evidence" value="ECO:0007669"/>
    <property type="project" value="UniProtKB-KW"/>
</dbReference>
<evidence type="ECO:0000256" key="7">
    <source>
        <dbReference type="ARBA" id="ARBA00005412"/>
    </source>
</evidence>
<feature type="binding site" evidence="19">
    <location>
        <begin position="119"/>
        <end position="123"/>
    </location>
    <ligand>
        <name>NAD(+)</name>
        <dbReference type="ChEBI" id="CHEBI:57540"/>
    </ligand>
</feature>
<dbReference type="EMBL" id="CP036262">
    <property type="protein sequence ID" value="QDS95527.1"/>
    <property type="molecule type" value="Genomic_DNA"/>
</dbReference>
<evidence type="ECO:0000256" key="5">
    <source>
        <dbReference type="ARBA" id="ARBA00004496"/>
    </source>
</evidence>
<keyword evidence="13 19" id="KW-0547">Nucleotide-binding</keyword>
<gene>
    <name evidence="22" type="primary">aroB_1</name>
    <name evidence="19" type="synonym">aroB</name>
    <name evidence="22" type="ORF">FF011L_43240</name>
</gene>
<feature type="domain" description="3-dehydroquinate synthase C-terminal" evidence="21">
    <location>
        <begin position="195"/>
        <end position="339"/>
    </location>
</feature>
<dbReference type="HAMAP" id="MF_00110">
    <property type="entry name" value="DHQ_synthase"/>
    <property type="match status" value="1"/>
</dbReference>
<feature type="binding site" evidence="19">
    <location>
        <position position="198"/>
    </location>
    <ligand>
        <name>Zn(2+)</name>
        <dbReference type="ChEBI" id="CHEBI:29105"/>
    </ligand>
</feature>
<evidence type="ECO:0000256" key="18">
    <source>
        <dbReference type="ARBA" id="ARBA00023285"/>
    </source>
</evidence>
<dbReference type="InterPro" id="IPR056179">
    <property type="entry name" value="DHQS_C"/>
</dbReference>
<dbReference type="EC" id="4.2.3.4" evidence="8 19"/>
<keyword evidence="15 19" id="KW-0520">NAD</keyword>
<dbReference type="GO" id="GO:0000166">
    <property type="term" value="F:nucleotide binding"/>
    <property type="evidence" value="ECO:0007669"/>
    <property type="project" value="UniProtKB-KW"/>
</dbReference>
<dbReference type="NCBIfam" id="TIGR01357">
    <property type="entry name" value="aroB"/>
    <property type="match status" value="1"/>
</dbReference>
<evidence type="ECO:0000256" key="10">
    <source>
        <dbReference type="ARBA" id="ARBA00022490"/>
    </source>
</evidence>
<evidence type="ECO:0000256" key="13">
    <source>
        <dbReference type="ARBA" id="ARBA00022741"/>
    </source>
</evidence>
<sequence>MSLMPESRLPTPVQELKVPLTASPYSILVGTEWWEQVGETIHRTLPDMSHAFFVVDSEIRGQWGEPLVKQLRDVNIRVDLAEVPSGENSKSPEQLAGLWEQMRMDRADRQSVVIAVGGGVVGDLAGFAAATFNRGLRLVQVPTTLLSQVDSSVGGKTGINLPDAKNVVGAFWQPSLVVIDTVTLNTLPPRVLHSGLAEVAKYGVIADADFFAWLEKNASRLAKADPEALRHAIAVSCQTKADVVIADERETTGRRATLNYGHTFGHAIEATAGYWKFLHGEAISIGMRMAAHLACSRGLVDAAFVDRQNALLKQLQLPLSWDEADPQGMLQAMQNDKKVSHGKLRFVLPTEMGHVQMYQDIPDAQIIEAIEICQSDPS</sequence>
<evidence type="ECO:0000256" key="12">
    <source>
        <dbReference type="ARBA" id="ARBA00022723"/>
    </source>
</evidence>
<dbReference type="InterPro" id="IPR016037">
    <property type="entry name" value="DHQ_synth_AroB"/>
</dbReference>
<keyword evidence="17 19" id="KW-0456">Lyase</keyword>
<reference evidence="22 23" key="1">
    <citation type="submission" date="2019-02" db="EMBL/GenBank/DDBJ databases">
        <title>Deep-cultivation of Planctomycetes and their phenomic and genomic characterization uncovers novel biology.</title>
        <authorList>
            <person name="Wiegand S."/>
            <person name="Jogler M."/>
            <person name="Boedeker C."/>
            <person name="Pinto D."/>
            <person name="Vollmers J."/>
            <person name="Rivas-Marin E."/>
            <person name="Kohn T."/>
            <person name="Peeters S.H."/>
            <person name="Heuer A."/>
            <person name="Rast P."/>
            <person name="Oberbeckmann S."/>
            <person name="Bunk B."/>
            <person name="Jeske O."/>
            <person name="Meyerdierks A."/>
            <person name="Storesund J.E."/>
            <person name="Kallscheuer N."/>
            <person name="Luecker S."/>
            <person name="Lage O.M."/>
            <person name="Pohl T."/>
            <person name="Merkel B.J."/>
            <person name="Hornburger P."/>
            <person name="Mueller R.-W."/>
            <person name="Bruemmer F."/>
            <person name="Labrenz M."/>
            <person name="Spormann A.M."/>
            <person name="Op den Camp H."/>
            <person name="Overmann J."/>
            <person name="Amann R."/>
            <person name="Jetten M.S.M."/>
            <person name="Mascher T."/>
            <person name="Medema M.H."/>
            <person name="Devos D.P."/>
            <person name="Kaster A.-K."/>
            <person name="Ovreas L."/>
            <person name="Rohde M."/>
            <person name="Galperin M.Y."/>
            <person name="Jogler C."/>
        </authorList>
    </citation>
    <scope>NUCLEOTIDE SEQUENCE [LARGE SCALE GENOMIC DNA]</scope>
    <source>
        <strain evidence="22 23">FF011L</strain>
    </source>
</reference>
<feature type="domain" description="3-dehydroquinate synthase N-terminal" evidence="20">
    <location>
        <begin position="82"/>
        <end position="193"/>
    </location>
</feature>
<evidence type="ECO:0000256" key="2">
    <source>
        <dbReference type="ARBA" id="ARBA00001911"/>
    </source>
</evidence>
<comment type="function">
    <text evidence="4 19">Catalyzes the conversion of 3-deoxy-D-arabino-heptulosonate 7-phosphate (DAHP) to dehydroquinate (DHQ).</text>
</comment>
<keyword evidence="14 19" id="KW-0862">Zinc</keyword>
<dbReference type="SUPFAM" id="SSF56796">
    <property type="entry name" value="Dehydroquinate synthase-like"/>
    <property type="match status" value="1"/>
</dbReference>
<feature type="binding site" evidence="19">
    <location>
        <position position="165"/>
    </location>
    <ligand>
        <name>NAD(+)</name>
        <dbReference type="ChEBI" id="CHEBI:57540"/>
    </ligand>
</feature>
<dbReference type="PANTHER" id="PTHR43622:SF7">
    <property type="entry name" value="3-DEHYDROQUINATE SYNTHASE, CHLOROPLASTIC"/>
    <property type="match status" value="1"/>
</dbReference>
<comment type="cofactor">
    <cofactor evidence="3">
        <name>Zn(2+)</name>
        <dbReference type="ChEBI" id="CHEBI:29105"/>
    </cofactor>
</comment>
<comment type="cofactor">
    <cofactor evidence="19">
        <name>Co(2+)</name>
        <dbReference type="ChEBI" id="CHEBI:48828"/>
    </cofactor>
    <cofactor evidence="19">
        <name>Zn(2+)</name>
        <dbReference type="ChEBI" id="CHEBI:29105"/>
    </cofactor>
    <text evidence="19">Binds 1 divalent metal cation per subunit. Can use either Co(2+) or Zn(2+).</text>
</comment>
<protein>
    <recommendedName>
        <fullName evidence="9 19">3-dehydroquinate synthase</fullName>
        <shortName evidence="19">DHQS</shortName>
        <ecNumber evidence="8 19">4.2.3.4</ecNumber>
    </recommendedName>
</protein>
<proteinExistence type="inferred from homology"/>
<dbReference type="InterPro" id="IPR030963">
    <property type="entry name" value="DHQ_synth_fam"/>
</dbReference>
<dbReference type="KEGG" id="rml:FF011L_43240"/>
<accession>A0A517ML79</accession>
<evidence type="ECO:0000256" key="8">
    <source>
        <dbReference type="ARBA" id="ARBA00013031"/>
    </source>
</evidence>
<dbReference type="UniPathway" id="UPA00053">
    <property type="reaction ID" value="UER00085"/>
</dbReference>